<dbReference type="InterPro" id="IPR036005">
    <property type="entry name" value="Creatinase/aminopeptidase-like"/>
</dbReference>
<feature type="domain" description="Peptidase M24" evidence="1">
    <location>
        <begin position="142"/>
        <end position="374"/>
    </location>
</feature>
<organism evidence="3 4">
    <name type="scientific">Syntrophorhabdus aromaticivorans</name>
    <dbReference type="NCBI Taxonomy" id="328301"/>
    <lineage>
        <taxon>Bacteria</taxon>
        <taxon>Pseudomonadati</taxon>
        <taxon>Thermodesulfobacteriota</taxon>
        <taxon>Syntrophorhabdia</taxon>
        <taxon>Syntrophorhabdales</taxon>
        <taxon>Syntrophorhabdaceae</taxon>
        <taxon>Syntrophorhabdus</taxon>
    </lineage>
</organism>
<dbReference type="Pfam" id="PF01321">
    <property type="entry name" value="Creatinase_N"/>
    <property type="match status" value="1"/>
</dbReference>
<sequence>MKYTPREELESRIEKLKILMEKASLDGAFFHYKIDYYYLSGTMQDSLLYVPLEGKPILFVKREMRRARRESSLDELIPFRSVKDIKPYIDRKARRLGCQLDVVPYNDVIKLKDILGDVEFVDCSPLTKEIRKKKSPFEIGIMEHAAGIAKKVYQLVPKLLREGVKEIELGGMLESYAKSLGHEGLLRVRSLNYEAYTWHIVSGRTGSIVSQSDSPMGGLGLSPAFPVGASMKKIKRDEPILVDFGICYHGYQIDQTRMYAIGSMPELFAKAYEVCREIHYKVLDKALLGVSCRDLFEYSKKLAKDAGYGDYYLGYDPHKVRFLAHGIGIELAEIPFISPRMDYPIEEGMTFAIEPKMVFPKKGSCGIENTVLMEKGGYRILTDMDEDIIIV</sequence>
<dbReference type="InterPro" id="IPR000994">
    <property type="entry name" value="Pept_M24"/>
</dbReference>
<name>A0A351U756_9BACT</name>
<proteinExistence type="predicted"/>
<dbReference type="InterPro" id="IPR029149">
    <property type="entry name" value="Creatin/AminoP/Spt16_N"/>
</dbReference>
<dbReference type="GO" id="GO:0004177">
    <property type="term" value="F:aminopeptidase activity"/>
    <property type="evidence" value="ECO:0007669"/>
    <property type="project" value="UniProtKB-KW"/>
</dbReference>
<dbReference type="PANTHER" id="PTHR46112">
    <property type="entry name" value="AMINOPEPTIDASE"/>
    <property type="match status" value="1"/>
</dbReference>
<protein>
    <submittedName>
        <fullName evidence="3">Aminopeptidase P family protein</fullName>
    </submittedName>
</protein>
<evidence type="ECO:0000313" key="4">
    <source>
        <dbReference type="Proteomes" id="UP000777265"/>
    </source>
</evidence>
<comment type="caution">
    <text evidence="3">The sequence shown here is derived from an EMBL/GenBank/DDBJ whole genome shotgun (WGS) entry which is preliminary data.</text>
</comment>
<keyword evidence="3" id="KW-0645">Protease</keyword>
<dbReference type="Gene3D" id="3.40.350.10">
    <property type="entry name" value="Creatinase/prolidase N-terminal domain"/>
    <property type="match status" value="1"/>
</dbReference>
<evidence type="ECO:0000313" key="3">
    <source>
        <dbReference type="EMBL" id="NLW35571.1"/>
    </source>
</evidence>
<keyword evidence="3" id="KW-0031">Aminopeptidase</keyword>
<dbReference type="SUPFAM" id="SSF55920">
    <property type="entry name" value="Creatinase/aminopeptidase"/>
    <property type="match status" value="1"/>
</dbReference>
<dbReference type="Gene3D" id="3.90.230.10">
    <property type="entry name" value="Creatinase/methionine aminopeptidase superfamily"/>
    <property type="match status" value="1"/>
</dbReference>
<dbReference type="Pfam" id="PF00557">
    <property type="entry name" value="Peptidase_M24"/>
    <property type="match status" value="1"/>
</dbReference>
<accession>A0A351U756</accession>
<dbReference type="AlphaFoldDB" id="A0A351U756"/>
<reference evidence="3" key="1">
    <citation type="journal article" date="2020" name="Biotechnol. Biofuels">
        <title>New insights from the biogas microbiome by comprehensive genome-resolved metagenomics of nearly 1600 species originating from multiple anaerobic digesters.</title>
        <authorList>
            <person name="Campanaro S."/>
            <person name="Treu L."/>
            <person name="Rodriguez-R L.M."/>
            <person name="Kovalovszki A."/>
            <person name="Ziels R.M."/>
            <person name="Maus I."/>
            <person name="Zhu X."/>
            <person name="Kougias P.G."/>
            <person name="Basile A."/>
            <person name="Luo G."/>
            <person name="Schluter A."/>
            <person name="Konstantinidis K.T."/>
            <person name="Angelidaki I."/>
        </authorList>
    </citation>
    <scope>NUCLEOTIDE SEQUENCE</scope>
    <source>
        <strain evidence="3">AS06rmzACSIP_7</strain>
    </source>
</reference>
<dbReference type="InterPro" id="IPR000587">
    <property type="entry name" value="Creatinase_N"/>
</dbReference>
<evidence type="ECO:0000259" key="1">
    <source>
        <dbReference type="Pfam" id="PF00557"/>
    </source>
</evidence>
<dbReference type="STRING" id="909663.GCA_000512235_01237"/>
<dbReference type="Proteomes" id="UP000777265">
    <property type="component" value="Unassembled WGS sequence"/>
</dbReference>
<dbReference type="EMBL" id="JAAYEE010000142">
    <property type="protein sequence ID" value="NLW35571.1"/>
    <property type="molecule type" value="Genomic_DNA"/>
</dbReference>
<dbReference type="InterPro" id="IPR050659">
    <property type="entry name" value="Peptidase_M24B"/>
</dbReference>
<reference evidence="3" key="2">
    <citation type="submission" date="2020-01" db="EMBL/GenBank/DDBJ databases">
        <authorList>
            <person name="Campanaro S."/>
        </authorList>
    </citation>
    <scope>NUCLEOTIDE SEQUENCE</scope>
    <source>
        <strain evidence="3">AS06rmzACSIP_7</strain>
    </source>
</reference>
<gene>
    <name evidence="3" type="ORF">GXY80_08855</name>
</gene>
<dbReference type="SUPFAM" id="SSF53092">
    <property type="entry name" value="Creatinase/prolidase N-terminal domain"/>
    <property type="match status" value="1"/>
</dbReference>
<keyword evidence="3" id="KW-0378">Hydrolase</keyword>
<feature type="domain" description="Creatinase N-terminal" evidence="2">
    <location>
        <begin position="12"/>
        <end position="131"/>
    </location>
</feature>
<evidence type="ECO:0000259" key="2">
    <source>
        <dbReference type="Pfam" id="PF01321"/>
    </source>
</evidence>
<dbReference type="PANTHER" id="PTHR46112:SF2">
    <property type="entry name" value="XAA-PRO AMINOPEPTIDASE P-RELATED"/>
    <property type="match status" value="1"/>
</dbReference>